<evidence type="ECO:0000256" key="1">
    <source>
        <dbReference type="ARBA" id="ARBA00004196"/>
    </source>
</evidence>
<dbReference type="PANTHER" id="PTHR30158:SF10">
    <property type="entry name" value="CATION EFFLUX PUMP"/>
    <property type="match status" value="1"/>
</dbReference>
<dbReference type="FunFam" id="2.40.420.20:FF:000001">
    <property type="entry name" value="Efflux RND transporter periplasmic adaptor subunit"/>
    <property type="match status" value="1"/>
</dbReference>
<evidence type="ECO:0000259" key="2">
    <source>
        <dbReference type="Pfam" id="PF25917"/>
    </source>
</evidence>
<dbReference type="Pfam" id="PF25917">
    <property type="entry name" value="BSH_RND"/>
    <property type="match status" value="1"/>
</dbReference>
<comment type="caution">
    <text evidence="5">The sequence shown here is derived from an EMBL/GenBank/DDBJ whole genome shotgun (WGS) entry which is preliminary data.</text>
</comment>
<dbReference type="Gene3D" id="2.40.50.100">
    <property type="match status" value="1"/>
</dbReference>
<feature type="domain" description="Multidrug resistance protein MdtA-like beta-barrel" evidence="3">
    <location>
        <begin position="220"/>
        <end position="298"/>
    </location>
</feature>
<evidence type="ECO:0000313" key="5">
    <source>
        <dbReference type="EMBL" id="KKN60782.1"/>
    </source>
</evidence>
<dbReference type="GO" id="GO:0005886">
    <property type="term" value="C:plasma membrane"/>
    <property type="evidence" value="ECO:0007669"/>
    <property type="project" value="TreeGrafter"/>
</dbReference>
<dbReference type="Pfam" id="PF25944">
    <property type="entry name" value="Beta-barrel_RND"/>
    <property type="match status" value="1"/>
</dbReference>
<dbReference type="InterPro" id="IPR058625">
    <property type="entry name" value="MdtA-like_BSH"/>
</dbReference>
<evidence type="ECO:0000259" key="4">
    <source>
        <dbReference type="Pfam" id="PF25967"/>
    </source>
</evidence>
<protein>
    <submittedName>
        <fullName evidence="5">Uncharacterized protein</fullName>
    </submittedName>
</protein>
<accession>A0A0F9SES7</accession>
<dbReference type="PANTHER" id="PTHR30158">
    <property type="entry name" value="ACRA/E-RELATED COMPONENT OF DRUG EFFLUX TRANSPORTER"/>
    <property type="match status" value="1"/>
</dbReference>
<name>A0A0F9SES7_9ZZZZ</name>
<dbReference type="InterPro" id="IPR058626">
    <property type="entry name" value="MdtA-like_b-barrel"/>
</dbReference>
<dbReference type="NCBIfam" id="TIGR01730">
    <property type="entry name" value="RND_mfp"/>
    <property type="match status" value="1"/>
</dbReference>
<dbReference type="Pfam" id="PF25967">
    <property type="entry name" value="RND-MFP_C"/>
    <property type="match status" value="1"/>
</dbReference>
<dbReference type="AlphaFoldDB" id="A0A0F9SES7"/>
<sequence>MANKLKTMTILSAAIITAMVGTTTVMNSAFAKDESAPAASQPQAMPVKVSVVDDQETRLWKEFSGRLSAVDYVEVRPQASGLITEVKFTDGQHVNKGDVLYIIDPRPLKAIVDQKKANFISAKDSYDFSIKEYKRTDELVSKKMLSQQLLDDKTNNKLVAYSNVKLAEAELSSAEIDLSYAYIKAPISGTVSRAELTVGNLVSAGGNAPLLTSIVANDRVYADFEVDEQTYLRFRKNASATVQNPVILSLEGGSEVYQGIIHSFDNKIDPTTGTIRARAIFDNPKEKLLSGMYAHLKLGSATEQKTVLISERAIGTDQNRKFVFVVNDDNKTEYREVVLGDSIDGNRIVLSGLNQGDKVIVRGLMRIQPGMLVNPKVLTTAEEETDKS</sequence>
<organism evidence="5">
    <name type="scientific">marine sediment metagenome</name>
    <dbReference type="NCBI Taxonomy" id="412755"/>
    <lineage>
        <taxon>unclassified sequences</taxon>
        <taxon>metagenomes</taxon>
        <taxon>ecological metagenomes</taxon>
    </lineage>
</organism>
<dbReference type="Gene3D" id="1.10.287.470">
    <property type="entry name" value="Helix hairpin bin"/>
    <property type="match status" value="1"/>
</dbReference>
<dbReference type="SUPFAM" id="SSF111369">
    <property type="entry name" value="HlyD-like secretion proteins"/>
    <property type="match status" value="1"/>
</dbReference>
<feature type="domain" description="Multidrug resistance protein MdtA-like C-terminal permuted SH3" evidence="4">
    <location>
        <begin position="307"/>
        <end position="365"/>
    </location>
</feature>
<feature type="domain" description="Multidrug resistance protein MdtA-like barrel-sandwich hybrid" evidence="2">
    <location>
        <begin position="73"/>
        <end position="212"/>
    </location>
</feature>
<dbReference type="InterPro" id="IPR058627">
    <property type="entry name" value="MdtA-like_C"/>
</dbReference>
<dbReference type="EMBL" id="LAZR01000683">
    <property type="protein sequence ID" value="KKN60782.1"/>
    <property type="molecule type" value="Genomic_DNA"/>
</dbReference>
<dbReference type="GO" id="GO:0022857">
    <property type="term" value="F:transmembrane transporter activity"/>
    <property type="evidence" value="ECO:0007669"/>
    <property type="project" value="InterPro"/>
</dbReference>
<dbReference type="Gene3D" id="2.40.30.170">
    <property type="match status" value="1"/>
</dbReference>
<dbReference type="InterPro" id="IPR006143">
    <property type="entry name" value="RND_pump_MFP"/>
</dbReference>
<evidence type="ECO:0000259" key="3">
    <source>
        <dbReference type="Pfam" id="PF25944"/>
    </source>
</evidence>
<comment type="subcellular location">
    <subcellularLocation>
        <location evidence="1">Cell envelope</location>
    </subcellularLocation>
</comment>
<dbReference type="GO" id="GO:0030313">
    <property type="term" value="C:cell envelope"/>
    <property type="evidence" value="ECO:0007669"/>
    <property type="project" value="UniProtKB-SubCell"/>
</dbReference>
<gene>
    <name evidence="5" type="ORF">LCGC14_0528660</name>
</gene>
<dbReference type="GO" id="GO:0046677">
    <property type="term" value="P:response to antibiotic"/>
    <property type="evidence" value="ECO:0007669"/>
    <property type="project" value="TreeGrafter"/>
</dbReference>
<proteinExistence type="predicted"/>
<dbReference type="Gene3D" id="2.40.420.20">
    <property type="match status" value="1"/>
</dbReference>
<reference evidence="5" key="1">
    <citation type="journal article" date="2015" name="Nature">
        <title>Complex archaea that bridge the gap between prokaryotes and eukaryotes.</title>
        <authorList>
            <person name="Spang A."/>
            <person name="Saw J.H."/>
            <person name="Jorgensen S.L."/>
            <person name="Zaremba-Niedzwiedzka K."/>
            <person name="Martijn J."/>
            <person name="Lind A.E."/>
            <person name="van Eijk R."/>
            <person name="Schleper C."/>
            <person name="Guy L."/>
            <person name="Ettema T.J."/>
        </authorList>
    </citation>
    <scope>NUCLEOTIDE SEQUENCE</scope>
</reference>